<dbReference type="GO" id="GO:0032259">
    <property type="term" value="P:methylation"/>
    <property type="evidence" value="ECO:0007669"/>
    <property type="project" value="InterPro"/>
</dbReference>
<protein>
    <submittedName>
        <fullName evidence="2">Eco57I restriction endonuclease</fullName>
    </submittedName>
</protein>
<comment type="caution">
    <text evidence="2">The sequence shown here is derived from an EMBL/GenBank/DDBJ whole genome shotgun (WGS) entry which is preliminary data.</text>
</comment>
<dbReference type="GO" id="GO:0009007">
    <property type="term" value="F:site-specific DNA-methyltransferase (adenine-specific) activity"/>
    <property type="evidence" value="ECO:0007669"/>
    <property type="project" value="UniProtKB-EC"/>
</dbReference>
<sequence length="353" mass="40757">MKFDYVIGNPPYQETSDNTSDKPVYNEFMDSAYKVADKVELITPARFLFNAGKTSKAWNEKMLNSKHFKVLEFQQDSSKVFSNTDIKGGIAITYFDSLSENKPIEVFSAYSELNSILTKVKAHNYDSFSELIFAPESYKFVSLLYDEHPEIKTMVIKNRRGEDVPLISKGHDYDLTTNIFDKLYNIIFFMDKPTSDEDYIQVIGRMNNERVNMWVKRKYINNHQNLNKWKVIVPKSNGTGAIGEVLSTPLIGEPLIGHTQTFISIGAFDTKIEANNCIKYVKSKFARTMLGILKVTQDNKKSTWKYVPMQNFTETSDIDWTQSISDVDKQLYKKYGLSQEEIDFIETHVKEMK</sequence>
<dbReference type="PROSITE" id="PS00092">
    <property type="entry name" value="N6_MTASE"/>
    <property type="match status" value="1"/>
</dbReference>
<keyword evidence="2" id="KW-0255">Endonuclease</keyword>
<name>R7G5S7_9FIRM</name>
<dbReference type="AlphaFoldDB" id="R7G5S7"/>
<dbReference type="InterPro" id="IPR029063">
    <property type="entry name" value="SAM-dependent_MTases_sf"/>
</dbReference>
<proteinExistence type="predicted"/>
<dbReference type="RefSeq" id="WP_022420375.1">
    <property type="nucleotide sequence ID" value="NZ_FR898575.1"/>
</dbReference>
<evidence type="ECO:0000259" key="1">
    <source>
        <dbReference type="Pfam" id="PF07669"/>
    </source>
</evidence>
<dbReference type="EMBL" id="CBIN010000088">
    <property type="protein sequence ID" value="CDE22500.1"/>
    <property type="molecule type" value="Genomic_DNA"/>
</dbReference>
<dbReference type="InterPro" id="IPR002052">
    <property type="entry name" value="DNA_methylase_N6_adenine_CS"/>
</dbReference>
<evidence type="ECO:0000313" key="3">
    <source>
        <dbReference type="Proteomes" id="UP000018093"/>
    </source>
</evidence>
<dbReference type="GO" id="GO:0003676">
    <property type="term" value="F:nucleic acid binding"/>
    <property type="evidence" value="ECO:0007669"/>
    <property type="project" value="InterPro"/>
</dbReference>
<dbReference type="Pfam" id="PF07669">
    <property type="entry name" value="Eco57I"/>
    <property type="match status" value="1"/>
</dbReference>
<dbReference type="Gene3D" id="3.40.50.150">
    <property type="entry name" value="Vaccinia Virus protein VP39"/>
    <property type="match status" value="1"/>
</dbReference>
<accession>R7G5S7</accession>
<evidence type="ECO:0000313" key="2">
    <source>
        <dbReference type="EMBL" id="CDE22500.1"/>
    </source>
</evidence>
<reference evidence="2" key="1">
    <citation type="submission" date="2012-11" db="EMBL/GenBank/DDBJ databases">
        <title>Dependencies among metagenomic species, viruses, plasmids and units of genetic variation.</title>
        <authorList>
            <person name="Nielsen H.B."/>
            <person name="Almeida M."/>
            <person name="Juncker A.S."/>
            <person name="Rasmussen S."/>
            <person name="Li J."/>
            <person name="Sunagawa S."/>
            <person name="Plichta D."/>
            <person name="Gautier L."/>
            <person name="Le Chatelier E."/>
            <person name="Peletier E."/>
            <person name="Bonde I."/>
            <person name="Nielsen T."/>
            <person name="Manichanh C."/>
            <person name="Arumugam M."/>
            <person name="Batto J."/>
            <person name="Santos M.B.Q.D."/>
            <person name="Blom N."/>
            <person name="Borruel N."/>
            <person name="Burgdorf K.S."/>
            <person name="Boumezbeur F."/>
            <person name="Casellas F."/>
            <person name="Dore J."/>
            <person name="Guarner F."/>
            <person name="Hansen T."/>
            <person name="Hildebrand F."/>
            <person name="Kaas R.S."/>
            <person name="Kennedy S."/>
            <person name="Kristiansen K."/>
            <person name="Kultima J.R."/>
            <person name="Leonard P."/>
            <person name="Levenez F."/>
            <person name="Lund O."/>
            <person name="Moumen B."/>
            <person name="Le Paslier D."/>
            <person name="Pons N."/>
            <person name="Pedersen O."/>
            <person name="Prifti E."/>
            <person name="Qin J."/>
            <person name="Raes J."/>
            <person name="Tap J."/>
            <person name="Tims S."/>
            <person name="Ussery D.W."/>
            <person name="Yamada T."/>
            <person name="MetaHit consortium"/>
            <person name="Renault P."/>
            <person name="Sicheritz-Ponten T."/>
            <person name="Bork P."/>
            <person name="Wang J."/>
            <person name="Brunak S."/>
            <person name="Ehrlich S.D."/>
        </authorList>
    </citation>
    <scope>NUCLEOTIDE SEQUENCE [LARGE SCALE GENOMIC DNA]</scope>
</reference>
<keyword evidence="2" id="KW-0378">Hydrolase</keyword>
<dbReference type="InterPro" id="IPR011639">
    <property type="entry name" value="MethylTrfase_TaqI-like_dom"/>
</dbReference>
<dbReference type="Proteomes" id="UP000018093">
    <property type="component" value="Unassembled WGS sequence"/>
</dbReference>
<gene>
    <name evidence="2" type="ORF">BN631_01013</name>
</gene>
<keyword evidence="2" id="KW-0540">Nuclease</keyword>
<feature type="domain" description="Type II methyltransferase M.TaqI-like" evidence="1">
    <location>
        <begin position="1"/>
        <end position="81"/>
    </location>
</feature>
<dbReference type="SUPFAM" id="SSF53335">
    <property type="entry name" value="S-adenosyl-L-methionine-dependent methyltransferases"/>
    <property type="match status" value="1"/>
</dbReference>
<dbReference type="GO" id="GO:0004519">
    <property type="term" value="F:endonuclease activity"/>
    <property type="evidence" value="ECO:0007669"/>
    <property type="project" value="UniProtKB-KW"/>
</dbReference>
<dbReference type="GO" id="GO:0006304">
    <property type="term" value="P:DNA modification"/>
    <property type="evidence" value="ECO:0007669"/>
    <property type="project" value="InterPro"/>
</dbReference>
<organism evidence="2 3">
    <name type="scientific">Amedibacillus dolichus CAG:375</name>
    <dbReference type="NCBI Taxonomy" id="1263076"/>
    <lineage>
        <taxon>Bacteria</taxon>
        <taxon>Bacillati</taxon>
        <taxon>Bacillota</taxon>
        <taxon>Erysipelotrichia</taxon>
        <taxon>Erysipelotrichales</taxon>
        <taxon>Erysipelotrichaceae</taxon>
        <taxon>Amedibacillus</taxon>
    </lineage>
</organism>